<dbReference type="Proteomes" id="UP000064893">
    <property type="component" value="Chromosome"/>
</dbReference>
<comment type="similarity">
    <text evidence="2">Belongs to the UPF0126 family.</text>
</comment>
<evidence type="ECO:0000313" key="10">
    <source>
        <dbReference type="Proteomes" id="UP000064893"/>
    </source>
</evidence>
<evidence type="ECO:0000259" key="8">
    <source>
        <dbReference type="Pfam" id="PF03458"/>
    </source>
</evidence>
<evidence type="ECO:0000256" key="4">
    <source>
        <dbReference type="ARBA" id="ARBA00022692"/>
    </source>
</evidence>
<dbReference type="OrthoDB" id="9791874at2"/>
<feature type="transmembrane region" description="Helical" evidence="7">
    <location>
        <begin position="6"/>
        <end position="25"/>
    </location>
</feature>
<feature type="transmembrane region" description="Helical" evidence="7">
    <location>
        <begin position="174"/>
        <end position="195"/>
    </location>
</feature>
<evidence type="ECO:0000256" key="6">
    <source>
        <dbReference type="ARBA" id="ARBA00023136"/>
    </source>
</evidence>
<organism evidence="9 10">
    <name type="scientific">Salinivirga cyanobacteriivorans</name>
    <dbReference type="NCBI Taxonomy" id="1307839"/>
    <lineage>
        <taxon>Bacteria</taxon>
        <taxon>Pseudomonadati</taxon>
        <taxon>Bacteroidota</taxon>
        <taxon>Bacteroidia</taxon>
        <taxon>Bacteroidales</taxon>
        <taxon>Salinivirgaceae</taxon>
        <taxon>Salinivirga</taxon>
    </lineage>
</organism>
<feature type="domain" description="Glycine transporter" evidence="8">
    <location>
        <begin position="93"/>
        <end position="166"/>
    </location>
</feature>
<feature type="transmembrane region" description="Helical" evidence="7">
    <location>
        <begin position="32"/>
        <end position="52"/>
    </location>
</feature>
<protein>
    <submittedName>
        <fullName evidence="9">Putative membrane protein</fullName>
    </submittedName>
</protein>
<keyword evidence="3" id="KW-1003">Cell membrane</keyword>
<keyword evidence="6 7" id="KW-0472">Membrane</keyword>
<dbReference type="EMBL" id="CP013118">
    <property type="protein sequence ID" value="ALO16104.1"/>
    <property type="molecule type" value="Genomic_DNA"/>
</dbReference>
<evidence type="ECO:0000256" key="2">
    <source>
        <dbReference type="ARBA" id="ARBA00008193"/>
    </source>
</evidence>
<accession>A0A0S2I153</accession>
<feature type="transmembrane region" description="Helical" evidence="7">
    <location>
        <begin position="116"/>
        <end position="138"/>
    </location>
</feature>
<feature type="transmembrane region" description="Helical" evidence="7">
    <location>
        <begin position="150"/>
        <end position="168"/>
    </location>
</feature>
<comment type="subcellular location">
    <subcellularLocation>
        <location evidence="1">Cell membrane</location>
        <topology evidence="1">Multi-pass membrane protein</topology>
    </subcellularLocation>
</comment>
<proteinExistence type="inferred from homology"/>
<dbReference type="Pfam" id="PF03458">
    <property type="entry name" value="Gly_transporter"/>
    <property type="match status" value="2"/>
</dbReference>
<feature type="transmembrane region" description="Helical" evidence="7">
    <location>
        <begin position="92"/>
        <end position="110"/>
    </location>
</feature>
<dbReference type="InterPro" id="IPR005115">
    <property type="entry name" value="Gly_transporter"/>
</dbReference>
<dbReference type="GO" id="GO:0005886">
    <property type="term" value="C:plasma membrane"/>
    <property type="evidence" value="ECO:0007669"/>
    <property type="project" value="UniProtKB-SubCell"/>
</dbReference>
<keyword evidence="4 7" id="KW-0812">Transmembrane</keyword>
<dbReference type="RefSeq" id="WP_057953506.1">
    <property type="nucleotide sequence ID" value="NZ_CP013118.1"/>
</dbReference>
<evidence type="ECO:0000256" key="7">
    <source>
        <dbReference type="SAM" id="Phobius"/>
    </source>
</evidence>
<dbReference type="KEGG" id="blq:L21SP5_02479"/>
<evidence type="ECO:0000256" key="3">
    <source>
        <dbReference type="ARBA" id="ARBA00022475"/>
    </source>
</evidence>
<feature type="transmembrane region" description="Helical" evidence="7">
    <location>
        <begin position="64"/>
        <end position="80"/>
    </location>
</feature>
<dbReference type="AlphaFoldDB" id="A0A0S2I153"/>
<dbReference type="PANTHER" id="PTHR30506:SF3">
    <property type="entry name" value="UPF0126 INNER MEMBRANE PROTEIN YADS-RELATED"/>
    <property type="match status" value="1"/>
</dbReference>
<keyword evidence="5 7" id="KW-1133">Transmembrane helix</keyword>
<name>A0A0S2I153_9BACT</name>
<reference evidence="9 10" key="1">
    <citation type="submission" date="2015-11" db="EMBL/GenBank/DDBJ databases">
        <title>Description and complete genome sequence of a novel strain predominating in hypersaline microbial mats and representing a new family of the Bacteriodetes phylum.</title>
        <authorList>
            <person name="Spring S."/>
            <person name="Bunk B."/>
            <person name="Sproer C."/>
            <person name="Klenk H.-P."/>
        </authorList>
    </citation>
    <scope>NUCLEOTIDE SEQUENCE [LARGE SCALE GENOMIC DNA]</scope>
    <source>
        <strain evidence="9 10">L21-Spi-D4</strain>
    </source>
</reference>
<sequence length="204" mass="22597">MEQILNYISIGGSFALAISGSLKAMGKKFDPFGILIIAFVTPVGGGTLRDILLTEKSVFWLKETPYIYFIIAGTIMALIFRKRLTYFHNTLMFFDAVGLALYTITGVQIGIDNDLSFINCIILGTLTGAFGGVVRDILVNEVPVIFHKEIYATVSIVGGIFYWALARFNVSNPFLQIAPILFIIAARILITYYKLAFPSIYGKK</sequence>
<dbReference type="PANTHER" id="PTHR30506">
    <property type="entry name" value="INNER MEMBRANE PROTEIN"/>
    <property type="match status" value="1"/>
</dbReference>
<evidence type="ECO:0000256" key="1">
    <source>
        <dbReference type="ARBA" id="ARBA00004651"/>
    </source>
</evidence>
<evidence type="ECO:0000256" key="5">
    <source>
        <dbReference type="ARBA" id="ARBA00022989"/>
    </source>
</evidence>
<gene>
    <name evidence="9" type="ORF">L21SP5_02479</name>
</gene>
<feature type="domain" description="Glycine transporter" evidence="8">
    <location>
        <begin position="8"/>
        <end position="81"/>
    </location>
</feature>
<keyword evidence="10" id="KW-1185">Reference proteome</keyword>
<evidence type="ECO:0000313" key="9">
    <source>
        <dbReference type="EMBL" id="ALO16104.1"/>
    </source>
</evidence>